<protein>
    <submittedName>
        <fullName evidence="2">Uncharacterized protein</fullName>
    </submittedName>
</protein>
<evidence type="ECO:0000313" key="3">
    <source>
        <dbReference type="Proteomes" id="UP000308549"/>
    </source>
</evidence>
<dbReference type="OrthoDB" id="5377213at2759"/>
<proteinExistence type="predicted"/>
<feature type="compositionally biased region" description="Low complexity" evidence="1">
    <location>
        <begin position="346"/>
        <end position="355"/>
    </location>
</feature>
<reference evidence="2 3" key="1">
    <citation type="submission" date="2017-03" db="EMBL/GenBank/DDBJ databases">
        <title>Genomes of endolithic fungi from Antarctica.</title>
        <authorList>
            <person name="Coleine C."/>
            <person name="Masonjones S."/>
            <person name="Stajich J.E."/>
        </authorList>
    </citation>
    <scope>NUCLEOTIDE SEQUENCE [LARGE SCALE GENOMIC DNA]</scope>
    <source>
        <strain evidence="2 3">CCFEE 6315</strain>
    </source>
</reference>
<sequence length="545" mass="60348">MTPVASMNNTCTTTEQHQHRGAGSSRVLSPISRSKPTALHGPVLSTDEPSTTKRSSPRLSKLKDESRAGAYSSPAAAPQSYARSTNRKKIISKASLRHLDTSMSSYASTVTLPSAPRSAPAHGKLHKRNHSGSSLPVPPSPLTGGHSQFITPYATYEERTDAAPTPPMSSTPKLKPCLRKMSTAKDDPLEQGKIDLSKSSFDQDRCAGLGIHDFGARSVSDVPFAHAAKRAPHTRATSVGSQVSTGSASFKPSQPFVHPMRQSPRPYTPPASSSTPSFGHEEEANERDDIIVDDDFHLNHNHRSRRSVSISSTPAIAAPTPLSQSYSASDLGMIPKLTSASQTNLSLKSSYSTKSTKSRTRGRTRRDPSTSIDLPTSPSSRTSFDKAFSLVSRKSDPDPQSRDDRIRAARQKFEEKEAHKDRKHHQEQLKRRETNDAKEEKKQERERRKSEVEEQTRISNKSTLHIDPRKAKQRRQDVVEDQKFHARSYDDTRPPNFAALPRKGAEPGMSEKATPRVTERRVRHAQSGWLRFSAWLQTRMHHCAV</sequence>
<feature type="compositionally biased region" description="Polar residues" evidence="1">
    <location>
        <begin position="372"/>
        <end position="382"/>
    </location>
</feature>
<feature type="region of interest" description="Disordered" evidence="1">
    <location>
        <begin position="341"/>
        <end position="519"/>
    </location>
</feature>
<feature type="compositionally biased region" description="Basic and acidic residues" evidence="1">
    <location>
        <begin position="393"/>
        <end position="456"/>
    </location>
</feature>
<keyword evidence="3" id="KW-1185">Reference proteome</keyword>
<dbReference type="EMBL" id="NAJL01000003">
    <property type="protein sequence ID" value="TKA33296.1"/>
    <property type="molecule type" value="Genomic_DNA"/>
</dbReference>
<feature type="region of interest" description="Disordered" evidence="1">
    <location>
        <begin position="229"/>
        <end position="284"/>
    </location>
</feature>
<feature type="compositionally biased region" description="Basic and acidic residues" evidence="1">
    <location>
        <begin position="464"/>
        <end position="493"/>
    </location>
</feature>
<accession>A0A4U0UFA0</accession>
<feature type="compositionally biased region" description="Low complexity" evidence="1">
    <location>
        <begin position="68"/>
        <end position="84"/>
    </location>
</feature>
<dbReference type="Proteomes" id="UP000308549">
    <property type="component" value="Unassembled WGS sequence"/>
</dbReference>
<dbReference type="AlphaFoldDB" id="A0A4U0UFA0"/>
<feature type="compositionally biased region" description="Polar residues" evidence="1">
    <location>
        <begin position="235"/>
        <end position="252"/>
    </location>
</feature>
<feature type="compositionally biased region" description="Polar residues" evidence="1">
    <location>
        <begin position="47"/>
        <end position="58"/>
    </location>
</feature>
<feature type="compositionally biased region" description="Polar residues" evidence="1">
    <location>
        <begin position="1"/>
        <end position="15"/>
    </location>
</feature>
<gene>
    <name evidence="2" type="ORF">B0A50_00849</name>
</gene>
<evidence type="ECO:0000256" key="1">
    <source>
        <dbReference type="SAM" id="MobiDB-lite"/>
    </source>
</evidence>
<feature type="region of interest" description="Disordered" evidence="1">
    <location>
        <begin position="1"/>
        <end position="85"/>
    </location>
</feature>
<evidence type="ECO:0000313" key="2">
    <source>
        <dbReference type="EMBL" id="TKA33296.1"/>
    </source>
</evidence>
<name>A0A4U0UFA0_9PEZI</name>
<comment type="caution">
    <text evidence="2">The sequence shown here is derived from an EMBL/GenBank/DDBJ whole genome shotgun (WGS) entry which is preliminary data.</text>
</comment>
<feature type="region of interest" description="Disordered" evidence="1">
    <location>
        <begin position="111"/>
        <end position="143"/>
    </location>
</feature>
<organism evidence="2 3">
    <name type="scientific">Salinomyces thailandicus</name>
    <dbReference type="NCBI Taxonomy" id="706561"/>
    <lineage>
        <taxon>Eukaryota</taxon>
        <taxon>Fungi</taxon>
        <taxon>Dikarya</taxon>
        <taxon>Ascomycota</taxon>
        <taxon>Pezizomycotina</taxon>
        <taxon>Dothideomycetes</taxon>
        <taxon>Dothideomycetidae</taxon>
        <taxon>Mycosphaerellales</taxon>
        <taxon>Teratosphaeriaceae</taxon>
        <taxon>Salinomyces</taxon>
    </lineage>
</organism>